<reference evidence="1" key="1">
    <citation type="submission" date="2022-01" db="UniProtKB">
        <authorList>
            <consortium name="EnsemblMetazoa"/>
        </authorList>
    </citation>
    <scope>IDENTIFICATION</scope>
</reference>
<organism evidence="1 2">
    <name type="scientific">Cimex lectularius</name>
    <name type="common">Bed bug</name>
    <name type="synonym">Acanthia lectularia</name>
    <dbReference type="NCBI Taxonomy" id="79782"/>
    <lineage>
        <taxon>Eukaryota</taxon>
        <taxon>Metazoa</taxon>
        <taxon>Ecdysozoa</taxon>
        <taxon>Arthropoda</taxon>
        <taxon>Hexapoda</taxon>
        <taxon>Insecta</taxon>
        <taxon>Pterygota</taxon>
        <taxon>Neoptera</taxon>
        <taxon>Paraneoptera</taxon>
        <taxon>Hemiptera</taxon>
        <taxon>Heteroptera</taxon>
        <taxon>Panheteroptera</taxon>
        <taxon>Cimicomorpha</taxon>
        <taxon>Cimicidae</taxon>
        <taxon>Cimex</taxon>
    </lineage>
</organism>
<protein>
    <submittedName>
        <fullName evidence="1">Uncharacterized protein</fullName>
    </submittedName>
</protein>
<sequence>MAEIENVECSIPISDFEQLFAKKDDKEQLAWKQLKTVKYERDIIYFGSRTNISWQVEKDIKFQDELGKKNDDSNKVNFIPQKELIENDIKNQTLRKFTSEIEEKDKLYSQTPKWDGKINDKNSKLPDQRIFKNQKQNWLLDIDPWLAEEEPWKTMEAEEKCFSLKLIPDNILNISEHSKAEKNDTVQKKCEEEMVNKVGKKKIMLQKYLTTQEENLFAELKKEAEKNYHELNKNLLLSGKLNDFERKCCKVYKKNHKCKRLPTKEKQDDDKNY</sequence>
<evidence type="ECO:0000313" key="1">
    <source>
        <dbReference type="EnsemblMetazoa" id="XP_014254381.1"/>
    </source>
</evidence>
<evidence type="ECO:0000313" key="2">
    <source>
        <dbReference type="Proteomes" id="UP000494040"/>
    </source>
</evidence>
<dbReference type="KEGG" id="clec:106669422"/>
<name>A0A8I6RXU6_CIMLE</name>
<dbReference type="EnsemblMetazoa" id="XM_014398895.2">
    <property type="protein sequence ID" value="XP_014254381.1"/>
    <property type="gene ID" value="LOC106669422"/>
</dbReference>
<keyword evidence="2" id="KW-1185">Reference proteome</keyword>
<proteinExistence type="predicted"/>
<dbReference type="Proteomes" id="UP000494040">
    <property type="component" value="Unassembled WGS sequence"/>
</dbReference>
<dbReference type="AlphaFoldDB" id="A0A8I6RXU6"/>
<accession>A0A8I6RXU6</accession>
<dbReference type="GeneID" id="106669422"/>
<dbReference type="RefSeq" id="XP_014254381.1">
    <property type="nucleotide sequence ID" value="XM_014398895.2"/>
</dbReference>